<feature type="transmembrane region" description="Helical" evidence="1">
    <location>
        <begin position="6"/>
        <end position="33"/>
    </location>
</feature>
<keyword evidence="1" id="KW-1133">Transmembrane helix</keyword>
<evidence type="ECO:0000313" key="3">
    <source>
        <dbReference type="WBParaSite" id="Hba_04060"/>
    </source>
</evidence>
<evidence type="ECO:0000313" key="2">
    <source>
        <dbReference type="Proteomes" id="UP000095283"/>
    </source>
</evidence>
<dbReference type="Proteomes" id="UP000095283">
    <property type="component" value="Unplaced"/>
</dbReference>
<organism evidence="2 3">
    <name type="scientific">Heterorhabditis bacteriophora</name>
    <name type="common">Entomopathogenic nematode worm</name>
    <dbReference type="NCBI Taxonomy" id="37862"/>
    <lineage>
        <taxon>Eukaryota</taxon>
        <taxon>Metazoa</taxon>
        <taxon>Ecdysozoa</taxon>
        <taxon>Nematoda</taxon>
        <taxon>Chromadorea</taxon>
        <taxon>Rhabditida</taxon>
        <taxon>Rhabditina</taxon>
        <taxon>Rhabditomorpha</taxon>
        <taxon>Strongyloidea</taxon>
        <taxon>Heterorhabditidae</taxon>
        <taxon>Heterorhabditis</taxon>
    </lineage>
</organism>
<keyword evidence="1" id="KW-0812">Transmembrane</keyword>
<keyword evidence="2" id="KW-1185">Reference proteome</keyword>
<protein>
    <submittedName>
        <fullName evidence="3">Uncharacterized protein</fullName>
    </submittedName>
</protein>
<dbReference type="WBParaSite" id="Hba_04060">
    <property type="protein sequence ID" value="Hba_04060"/>
    <property type="gene ID" value="Hba_04060"/>
</dbReference>
<evidence type="ECO:0000256" key="1">
    <source>
        <dbReference type="SAM" id="Phobius"/>
    </source>
</evidence>
<accession>A0A1I7WGE4</accession>
<dbReference type="AlphaFoldDB" id="A0A1I7WGE4"/>
<sequence length="143" mass="16848">MNLMWSQWYGSFIICFLIFLCLECFGYFIYLLLQYETRRIYGISPRTIYCRLLLHSVMNMFDGEVDVFIGSVQSFPNFLHLIIHTIMQKIIRSNLMIKLTSNGIFPGIIYRENCLSPREKSGLSECPHIKQISLDFLLNFIID</sequence>
<keyword evidence="1" id="KW-0472">Membrane</keyword>
<name>A0A1I7WGE4_HETBA</name>
<proteinExistence type="predicted"/>
<reference evidence="3" key="1">
    <citation type="submission" date="2016-11" db="UniProtKB">
        <authorList>
            <consortium name="WormBaseParasite"/>
        </authorList>
    </citation>
    <scope>IDENTIFICATION</scope>
</reference>